<dbReference type="SUPFAM" id="SSF90123">
    <property type="entry name" value="ABC transporter transmembrane region"/>
    <property type="match status" value="2"/>
</dbReference>
<feature type="transmembrane region" description="Helical" evidence="12">
    <location>
        <begin position="1115"/>
        <end position="1136"/>
    </location>
</feature>
<keyword evidence="3" id="KW-0813">Transport</keyword>
<evidence type="ECO:0000313" key="15">
    <source>
        <dbReference type="EMBL" id="RDW56946.1"/>
    </source>
</evidence>
<comment type="similarity">
    <text evidence="2">Belongs to the ABC transporter superfamily. ABCC family. Conjugate transporter (TC 3.A.1.208) subfamily.</text>
</comment>
<feature type="domain" description="ABC transporter" evidence="13">
    <location>
        <begin position="645"/>
        <end position="894"/>
    </location>
</feature>
<dbReference type="InterPro" id="IPR027417">
    <property type="entry name" value="P-loop_NTPase"/>
</dbReference>
<dbReference type="InterPro" id="IPR011527">
    <property type="entry name" value="ABC1_TM_dom"/>
</dbReference>
<dbReference type="Proteomes" id="UP000256328">
    <property type="component" value="Unassembled WGS sequence"/>
</dbReference>
<dbReference type="CDD" id="cd18604">
    <property type="entry name" value="ABC_6TM_VMR1_D2_like"/>
    <property type="match status" value="1"/>
</dbReference>
<keyword evidence="9 12" id="KW-0472">Membrane</keyword>
<dbReference type="InterPro" id="IPR036640">
    <property type="entry name" value="ABC1_TM_sf"/>
</dbReference>
<dbReference type="SMART" id="SM00382">
    <property type="entry name" value="AAA"/>
    <property type="match status" value="2"/>
</dbReference>
<feature type="transmembrane region" description="Helical" evidence="12">
    <location>
        <begin position="1040"/>
        <end position="1064"/>
    </location>
</feature>
<dbReference type="InterPro" id="IPR050173">
    <property type="entry name" value="ABC_transporter_C-like"/>
</dbReference>
<evidence type="ECO:0000256" key="8">
    <source>
        <dbReference type="ARBA" id="ARBA00022989"/>
    </source>
</evidence>
<feature type="transmembrane region" description="Helical" evidence="12">
    <location>
        <begin position="156"/>
        <end position="175"/>
    </location>
</feature>
<dbReference type="FunFam" id="3.40.50.300:FF:000825">
    <property type="entry name" value="ABC bile acid transporter"/>
    <property type="match status" value="1"/>
</dbReference>
<dbReference type="InterPro" id="IPR003593">
    <property type="entry name" value="AAA+_ATPase"/>
</dbReference>
<feature type="transmembrane region" description="Helical" evidence="12">
    <location>
        <begin position="476"/>
        <end position="494"/>
    </location>
</feature>
<dbReference type="CDD" id="cd03250">
    <property type="entry name" value="ABCC_MRP_domain1"/>
    <property type="match status" value="1"/>
</dbReference>
<sequence>MRVMASLTVDTITYASALLIALFTIPSLRRLAAKAAWRIELVPSGYLYEDADGQATEESMASYSIKGISIAILISLAIGLAVSFAEAVLVTARKGNGHSPLLQAQAWLLLFSWVPQIPSPYSTTRWYANVRFQMLLLFQFVGTLREAGIIQRFQSTLFRAPSCLLIAVLASTIFYGENSRSPDAVAIASLTSAQLVSILAVLIAILNLQRRPDVFTPNGKLIDRQLKVSLWSRYTFSWVTETLDFTLTKIIEVGDLPAMPSQVRSKGATDHFKSLSLKPTLPIWTLIIWRFRTQLALQNFLVVVLTVCETAPHYTMLRLLQYLETRGENYALYDARAWLYVIGLFTATFATSLVNYRITWNMWQKLALPLRCTLLGLLFEKMTKMKNSSEPPRKESKSNTKAILSAANASTTKNTKKPGQLNKKPLNSQQDIINMFTVDTNIISNAVTQSYLYLSFVSNLLVLVTFLWFLVGWECLLAGSTAILVFIPINRYLAKRYSGYQKALMQARDKKTTIITEVLNGIRQIKFSATEEQWLDKIKDRRKEELRLLWKARVNNTYMKFGSELAPVLLTVTCLATYTLLHGDLLPSIAFTALGVFIRLENVLGWIPQLLVLTADAQISCDRIDRFLHLPERARNTTPGLNVAFRNASVSFPSNDVSRKDNFTLRNLNLDFPNHALSVISGPTGSGKSLLLAAILGEVDVLTGYVQVPTPPEYEERFDSKATAANWILPTSMAFVSQTPWIENASIKSNILFGLPFDQARYSKVIAACALTHDLAILEDGDETEVGAQGISLSGGQRWRLTLARAFYSRAGILILDDVFSALDAHVGKHIYDNALMGELSHGRTRILVTHHISLCLPRAEYAVQLDSDGTIKSAGLVEDLRQDERFTNLFEEVKKLPDVEEPDDDGMSTARGSEASEEASSSATDSTPISVAKAAPKKLVEKEKRAIGRVKNSVYRSYLKASGGIPFWTLIIIVYGVGQAFILGRSWWIKVWTGSSQESHTKIIHIAHHPSFTIQTAQFPATNASATTFYSMSSGHSNVGFYLGIYVLISLISCVISSARFFAVYYGSLRASKTTFDEMTYSVLHTPLRWLDTVPLGRILNRFTSDLGTMDSNLTLNFAMAAGSLLNVIGILAAALFVSPYLIILAVTLLVACGHIASRYIKGARAVKRLVSIQRSPTISHFAVALDGLSTIRAFGKTPDFLTKMYNHIDDFAAAIWTNWLFNSWVGFRMGVIGSIFSTCVASFIIMSRGIDSSLAGFALAFSLQFSQSVRVTIRQIANVELDLNAAERVFEYRDLDIENQGGIENLRASWPEKGKLEIEDLVIGYAAGLPDILRGLTFSVDGNQRIGVVGRTGAGKSTLSLAIFRFLEARKGRIMIDGVDISTIKLHDLRSRLAIIPQDPVLFSGTIRSNLDPFDQYSDYQLREALQRVHLTSSNSTPLGVPVEITTANNAPVTDTGNVNIFLSLSSPISSGGTNLSQGQKQLMCLARAILSRPKLLILDEATSAVDIATDTLIQRSIREEFSNTSLLVIAHRLSTVADFDKILVMQNGVAAEYGTPQELIATEDGIFKDMIAHSGAKAELEGIILGPSMPMVF</sequence>
<feature type="transmembrane region" description="Helical" evidence="12">
    <location>
        <begin position="1227"/>
        <end position="1247"/>
    </location>
</feature>
<evidence type="ECO:0000256" key="12">
    <source>
        <dbReference type="SAM" id="Phobius"/>
    </source>
</evidence>
<comment type="subcellular location">
    <subcellularLocation>
        <location evidence="1">Membrane</location>
        <topology evidence="1">Multi-pass membrane protein</topology>
    </subcellularLocation>
</comment>
<dbReference type="SUPFAM" id="SSF52540">
    <property type="entry name" value="P-loop containing nucleoside triphosphate hydrolases"/>
    <property type="match status" value="2"/>
</dbReference>
<dbReference type="Pfam" id="PF00664">
    <property type="entry name" value="ABC_membrane"/>
    <property type="match status" value="2"/>
</dbReference>
<feature type="transmembrane region" description="Helical" evidence="12">
    <location>
        <begin position="1142"/>
        <end position="1159"/>
    </location>
</feature>
<keyword evidence="16" id="KW-1185">Reference proteome</keyword>
<name>A0A3D8Q551_9HELO</name>
<dbReference type="PROSITE" id="PS50929">
    <property type="entry name" value="ABC_TM1F"/>
    <property type="match status" value="2"/>
</dbReference>
<dbReference type="OrthoDB" id="6500128at2759"/>
<reference evidence="15 16" key="1">
    <citation type="journal article" date="2018" name="IMA Fungus">
        <title>IMA Genome-F 9: Draft genome sequence of Annulohypoxylon stygium, Aspergillus mulundensis, Berkeleyomyces basicola (syn. Thielaviopsis basicola), Ceratocystis smalleyi, two Cercospora beticola strains, Coleophoma cylindrospora, Fusarium fracticaudum, Phialophora cf. hyalina, and Morchella septimelata.</title>
        <authorList>
            <person name="Wingfield B.D."/>
            <person name="Bills G.F."/>
            <person name="Dong Y."/>
            <person name="Huang W."/>
            <person name="Nel W.J."/>
            <person name="Swalarsk-Parry B.S."/>
            <person name="Vaghefi N."/>
            <person name="Wilken P.M."/>
            <person name="An Z."/>
            <person name="de Beer Z.W."/>
            <person name="De Vos L."/>
            <person name="Chen L."/>
            <person name="Duong T.A."/>
            <person name="Gao Y."/>
            <person name="Hammerbacher A."/>
            <person name="Kikkert J.R."/>
            <person name="Li Y."/>
            <person name="Li H."/>
            <person name="Li K."/>
            <person name="Li Q."/>
            <person name="Liu X."/>
            <person name="Ma X."/>
            <person name="Naidoo K."/>
            <person name="Pethybridge S.J."/>
            <person name="Sun J."/>
            <person name="Steenkamp E.T."/>
            <person name="van der Nest M.A."/>
            <person name="van Wyk S."/>
            <person name="Wingfield M.J."/>
            <person name="Xiong C."/>
            <person name="Yue Q."/>
            <person name="Zhang X."/>
        </authorList>
    </citation>
    <scope>NUCLEOTIDE SEQUENCE [LARGE SCALE GENOMIC DNA]</scope>
    <source>
        <strain evidence="15 16">BP5796</strain>
    </source>
</reference>
<dbReference type="Gene3D" id="1.20.1560.10">
    <property type="entry name" value="ABC transporter type 1, transmembrane domain"/>
    <property type="match status" value="2"/>
</dbReference>
<evidence type="ECO:0000259" key="13">
    <source>
        <dbReference type="PROSITE" id="PS50893"/>
    </source>
</evidence>
<evidence type="ECO:0000256" key="5">
    <source>
        <dbReference type="ARBA" id="ARBA00022737"/>
    </source>
</evidence>
<feature type="transmembrane region" description="Helical" evidence="12">
    <location>
        <begin position="12"/>
        <end position="28"/>
    </location>
</feature>
<dbReference type="GO" id="GO:0140359">
    <property type="term" value="F:ABC-type transporter activity"/>
    <property type="evidence" value="ECO:0007669"/>
    <property type="project" value="InterPro"/>
</dbReference>
<dbReference type="CDD" id="cd03244">
    <property type="entry name" value="ABCC_MRP_domain2"/>
    <property type="match status" value="1"/>
</dbReference>
<dbReference type="PANTHER" id="PTHR24223:SF456">
    <property type="entry name" value="MULTIDRUG RESISTANCE-ASSOCIATED PROTEIN LETHAL(2)03659"/>
    <property type="match status" value="1"/>
</dbReference>
<evidence type="ECO:0000313" key="16">
    <source>
        <dbReference type="Proteomes" id="UP000256328"/>
    </source>
</evidence>
<evidence type="ECO:0000256" key="3">
    <source>
        <dbReference type="ARBA" id="ARBA00022448"/>
    </source>
</evidence>
<feature type="transmembrane region" description="Helical" evidence="12">
    <location>
        <begin position="187"/>
        <end position="208"/>
    </location>
</feature>
<evidence type="ECO:0000256" key="4">
    <source>
        <dbReference type="ARBA" id="ARBA00022692"/>
    </source>
</evidence>
<dbReference type="CDD" id="cd18596">
    <property type="entry name" value="ABC_6TM_VMR1_D1_like"/>
    <property type="match status" value="1"/>
</dbReference>
<comment type="caution">
    <text evidence="15">The sequence shown here is derived from an EMBL/GenBank/DDBJ whole genome shotgun (WGS) entry which is preliminary data.</text>
</comment>
<evidence type="ECO:0000256" key="11">
    <source>
        <dbReference type="SAM" id="MobiDB-lite"/>
    </source>
</evidence>
<evidence type="ECO:0000256" key="7">
    <source>
        <dbReference type="ARBA" id="ARBA00022840"/>
    </source>
</evidence>
<dbReference type="EMBL" id="PDLN01000024">
    <property type="protein sequence ID" value="RDW56946.1"/>
    <property type="molecule type" value="Genomic_DNA"/>
</dbReference>
<accession>A0A3D8Q551</accession>
<dbReference type="GO" id="GO:0005524">
    <property type="term" value="F:ATP binding"/>
    <property type="evidence" value="ECO:0007669"/>
    <property type="project" value="UniProtKB-KW"/>
</dbReference>
<dbReference type="InterPro" id="IPR017871">
    <property type="entry name" value="ABC_transporter-like_CS"/>
</dbReference>
<feature type="transmembrane region" description="Helical" evidence="12">
    <location>
        <begin position="451"/>
        <end position="470"/>
    </location>
</feature>
<evidence type="ECO:0000256" key="2">
    <source>
        <dbReference type="ARBA" id="ARBA00009726"/>
    </source>
</evidence>
<dbReference type="Gene3D" id="3.40.50.300">
    <property type="entry name" value="P-loop containing nucleotide triphosphate hydrolases"/>
    <property type="match status" value="2"/>
</dbReference>
<dbReference type="GO" id="GO:0016020">
    <property type="term" value="C:membrane"/>
    <property type="evidence" value="ECO:0007669"/>
    <property type="project" value="UniProtKB-SubCell"/>
</dbReference>
<keyword evidence="10" id="KW-0325">Glycoprotein</keyword>
<keyword evidence="8 12" id="KW-1133">Transmembrane helix</keyword>
<organism evidence="15 16">
    <name type="scientific">Coleophoma crateriformis</name>
    <dbReference type="NCBI Taxonomy" id="565419"/>
    <lineage>
        <taxon>Eukaryota</taxon>
        <taxon>Fungi</taxon>
        <taxon>Dikarya</taxon>
        <taxon>Ascomycota</taxon>
        <taxon>Pezizomycotina</taxon>
        <taxon>Leotiomycetes</taxon>
        <taxon>Helotiales</taxon>
        <taxon>Dermateaceae</taxon>
        <taxon>Coleophoma</taxon>
    </lineage>
</organism>
<keyword evidence="4 12" id="KW-0812">Transmembrane</keyword>
<dbReference type="PROSITE" id="PS00211">
    <property type="entry name" value="ABC_TRANSPORTER_1"/>
    <property type="match status" value="1"/>
</dbReference>
<feature type="transmembrane region" description="Helical" evidence="12">
    <location>
        <begin position="966"/>
        <end position="989"/>
    </location>
</feature>
<evidence type="ECO:0000259" key="14">
    <source>
        <dbReference type="PROSITE" id="PS50929"/>
    </source>
</evidence>
<feature type="domain" description="ABC transmembrane type-1" evidence="14">
    <location>
        <begin position="1020"/>
        <end position="1283"/>
    </location>
</feature>
<protein>
    <submittedName>
        <fullName evidence="15">Uncharacterized protein</fullName>
    </submittedName>
</protein>
<feature type="domain" description="ABC transporter" evidence="13">
    <location>
        <begin position="1318"/>
        <end position="1575"/>
    </location>
</feature>
<dbReference type="GO" id="GO:0016887">
    <property type="term" value="F:ATP hydrolysis activity"/>
    <property type="evidence" value="ECO:0007669"/>
    <property type="project" value="InterPro"/>
</dbReference>
<feature type="transmembrane region" description="Helical" evidence="12">
    <location>
        <begin position="70"/>
        <end position="92"/>
    </location>
</feature>
<evidence type="ECO:0000256" key="9">
    <source>
        <dbReference type="ARBA" id="ARBA00023136"/>
    </source>
</evidence>
<dbReference type="FunFam" id="3.40.50.300:FF:000610">
    <property type="entry name" value="Multidrug resistance-associated ABC transporter"/>
    <property type="match status" value="1"/>
</dbReference>
<dbReference type="Pfam" id="PF00005">
    <property type="entry name" value="ABC_tran"/>
    <property type="match status" value="2"/>
</dbReference>
<dbReference type="InterPro" id="IPR003439">
    <property type="entry name" value="ABC_transporter-like_ATP-bd"/>
</dbReference>
<keyword evidence="7" id="KW-0067">ATP-binding</keyword>
<evidence type="ECO:0000256" key="6">
    <source>
        <dbReference type="ARBA" id="ARBA00022741"/>
    </source>
</evidence>
<gene>
    <name evidence="15" type="ORF">BP5796_13013</name>
</gene>
<evidence type="ECO:0000256" key="10">
    <source>
        <dbReference type="ARBA" id="ARBA00023180"/>
    </source>
</evidence>
<dbReference type="PANTHER" id="PTHR24223">
    <property type="entry name" value="ATP-BINDING CASSETTE SUB-FAMILY C"/>
    <property type="match status" value="1"/>
</dbReference>
<keyword evidence="6" id="KW-0547">Nucleotide-binding</keyword>
<feature type="transmembrane region" description="Helical" evidence="12">
    <location>
        <begin position="337"/>
        <end position="356"/>
    </location>
</feature>
<dbReference type="PROSITE" id="PS50893">
    <property type="entry name" value="ABC_TRANSPORTER_2"/>
    <property type="match status" value="2"/>
</dbReference>
<feature type="region of interest" description="Disordered" evidence="11">
    <location>
        <begin position="900"/>
        <end position="930"/>
    </location>
</feature>
<feature type="domain" description="ABC transmembrane type-1" evidence="14">
    <location>
        <begin position="300"/>
        <end position="616"/>
    </location>
</feature>
<feature type="transmembrane region" description="Helical" evidence="12">
    <location>
        <begin position="295"/>
        <end position="317"/>
    </location>
</feature>
<proteinExistence type="inferred from homology"/>
<evidence type="ECO:0000256" key="1">
    <source>
        <dbReference type="ARBA" id="ARBA00004141"/>
    </source>
</evidence>
<keyword evidence="5" id="KW-0677">Repeat</keyword>